<accession>A0A2P5XKJ9</accession>
<name>A0A2P5XKJ9_GOSBA</name>
<sequence length="91" mass="9917">MGHTRVPSFQPVHFVVFEIGRIGVLGHVARSCQSSFASPTPVFAHGHVARSWQLIASRVGKKFLPCFYTTVSHGRVASRDMCMAYGTHGGC</sequence>
<dbReference type="EMBL" id="KZ664675">
    <property type="protein sequence ID" value="PPS03883.1"/>
    <property type="molecule type" value="Genomic_DNA"/>
</dbReference>
<evidence type="ECO:0000313" key="1">
    <source>
        <dbReference type="EMBL" id="PPS03883.1"/>
    </source>
</evidence>
<dbReference type="Proteomes" id="UP000239757">
    <property type="component" value="Unassembled WGS sequence"/>
</dbReference>
<gene>
    <name evidence="1" type="ORF">GOBAR_AA16773</name>
</gene>
<protein>
    <submittedName>
        <fullName evidence="1">Uncharacterized protein</fullName>
    </submittedName>
</protein>
<proteinExistence type="predicted"/>
<dbReference type="AlphaFoldDB" id="A0A2P5XKJ9"/>
<reference evidence="1 2" key="1">
    <citation type="submission" date="2015-01" db="EMBL/GenBank/DDBJ databases">
        <title>Genome of allotetraploid Gossypium barbadense reveals genomic plasticity and fiber elongation in cotton evolution.</title>
        <authorList>
            <person name="Chen X."/>
            <person name="Liu X."/>
            <person name="Zhao B."/>
            <person name="Zheng H."/>
            <person name="Hu Y."/>
            <person name="Lu G."/>
            <person name="Yang C."/>
            <person name="Chen J."/>
            <person name="Shan C."/>
            <person name="Zhang L."/>
            <person name="Zhou Y."/>
            <person name="Wang L."/>
            <person name="Guo W."/>
            <person name="Bai Y."/>
            <person name="Ruan J."/>
            <person name="Shangguan X."/>
            <person name="Mao Y."/>
            <person name="Jiang J."/>
            <person name="Zhu Y."/>
            <person name="Lei J."/>
            <person name="Kang H."/>
            <person name="Chen S."/>
            <person name="He X."/>
            <person name="Wang R."/>
            <person name="Wang Y."/>
            <person name="Chen J."/>
            <person name="Wang L."/>
            <person name="Yu S."/>
            <person name="Wang B."/>
            <person name="Wei J."/>
            <person name="Song S."/>
            <person name="Lu X."/>
            <person name="Gao Z."/>
            <person name="Gu W."/>
            <person name="Deng X."/>
            <person name="Ma D."/>
            <person name="Wang S."/>
            <person name="Liang W."/>
            <person name="Fang L."/>
            <person name="Cai C."/>
            <person name="Zhu X."/>
            <person name="Zhou B."/>
            <person name="Zhang Y."/>
            <person name="Chen Z."/>
            <person name="Xu S."/>
            <person name="Zhu R."/>
            <person name="Wang S."/>
            <person name="Zhang T."/>
            <person name="Zhao G."/>
        </authorList>
    </citation>
    <scope>NUCLEOTIDE SEQUENCE [LARGE SCALE GENOMIC DNA]</scope>
    <source>
        <strain evidence="2">cv. Xinhai21</strain>
        <tissue evidence="1">Leaf</tissue>
    </source>
</reference>
<organism evidence="1 2">
    <name type="scientific">Gossypium barbadense</name>
    <name type="common">Sea Island cotton</name>
    <name type="synonym">Hibiscus barbadensis</name>
    <dbReference type="NCBI Taxonomy" id="3634"/>
    <lineage>
        <taxon>Eukaryota</taxon>
        <taxon>Viridiplantae</taxon>
        <taxon>Streptophyta</taxon>
        <taxon>Embryophyta</taxon>
        <taxon>Tracheophyta</taxon>
        <taxon>Spermatophyta</taxon>
        <taxon>Magnoliopsida</taxon>
        <taxon>eudicotyledons</taxon>
        <taxon>Gunneridae</taxon>
        <taxon>Pentapetalae</taxon>
        <taxon>rosids</taxon>
        <taxon>malvids</taxon>
        <taxon>Malvales</taxon>
        <taxon>Malvaceae</taxon>
        <taxon>Malvoideae</taxon>
        <taxon>Gossypium</taxon>
    </lineage>
</organism>
<evidence type="ECO:0000313" key="2">
    <source>
        <dbReference type="Proteomes" id="UP000239757"/>
    </source>
</evidence>